<dbReference type="RefSeq" id="WP_184746439.1">
    <property type="nucleotide sequence ID" value="NZ_JACHGJ010000003.1"/>
</dbReference>
<dbReference type="GO" id="GO:0016831">
    <property type="term" value="F:carboxy-lyase activity"/>
    <property type="evidence" value="ECO:0007669"/>
    <property type="project" value="TreeGrafter"/>
</dbReference>
<dbReference type="GO" id="GO:0106141">
    <property type="term" value="F:flavin prenyltransferase activity"/>
    <property type="evidence" value="ECO:0007669"/>
    <property type="project" value="UniProtKB-EC"/>
</dbReference>
<feature type="binding site" evidence="5">
    <location>
        <position position="40"/>
    </location>
    <ligand>
        <name>FMN</name>
        <dbReference type="ChEBI" id="CHEBI:58210"/>
    </ligand>
</feature>
<keyword evidence="7" id="KW-0456">Lyase</keyword>
<feature type="binding site" evidence="5">
    <location>
        <position position="178"/>
    </location>
    <ligand>
        <name>dimethylallyl phosphate</name>
        <dbReference type="ChEBI" id="CHEBI:88052"/>
    </ligand>
</feature>
<evidence type="ECO:0000256" key="4">
    <source>
        <dbReference type="ARBA" id="ARBA00022679"/>
    </source>
</evidence>
<sequence length="198" mass="21594">MEIDRNPVVVGITGATGAVYGIETIRALISMNIPVSAVLTEQARKVLSFETEKSWEQWTEELDGMGDLLITYPRNELHHPIASGSFRTGGMVVAPCSMGTLGRIAGGLSSNLLERAADVTLKERRPLILLTRETPLNRIHLKNMLAVTDAGGIIFPPVPAFYQKPASIDEMVRGTVSRLLDLLGIPQETAKRWDGAMD</sequence>
<dbReference type="EC" id="2.5.1.129" evidence="5"/>
<evidence type="ECO:0000256" key="2">
    <source>
        <dbReference type="ARBA" id="ARBA00022630"/>
    </source>
</evidence>
<evidence type="ECO:0000313" key="7">
    <source>
        <dbReference type="EMBL" id="MBB6480309.1"/>
    </source>
</evidence>
<comment type="function">
    <text evidence="5">Flavin prenyltransferase that catalyzes the synthesis of the prenylated FMN cofactor (prenyl-FMN) for 4-hydroxy-3-polyprenylbenzoic acid decarboxylase UbiD. The prenyltransferase is metal-independent and links a dimethylallyl moiety from dimethylallyl monophosphate (DMAP) to the flavin N5 and C6 atoms of FMN.</text>
</comment>
<keyword evidence="2 5" id="KW-0285">Flavoprotein</keyword>
<organism evidence="7 8">
    <name type="scientific">Spirochaeta isovalerica</name>
    <dbReference type="NCBI Taxonomy" id="150"/>
    <lineage>
        <taxon>Bacteria</taxon>
        <taxon>Pseudomonadati</taxon>
        <taxon>Spirochaetota</taxon>
        <taxon>Spirochaetia</taxon>
        <taxon>Spirochaetales</taxon>
        <taxon>Spirochaetaceae</taxon>
        <taxon>Spirochaeta</taxon>
    </lineage>
</organism>
<feature type="binding site" evidence="5">
    <location>
        <begin position="97"/>
        <end position="100"/>
    </location>
    <ligand>
        <name>FMN</name>
        <dbReference type="ChEBI" id="CHEBI:58210"/>
    </ligand>
</feature>
<accession>A0A841RBM6</accession>
<keyword evidence="4 5" id="KW-0808">Transferase</keyword>
<dbReference type="PANTHER" id="PTHR43374">
    <property type="entry name" value="FLAVIN PRENYLTRANSFERASE"/>
    <property type="match status" value="1"/>
</dbReference>
<evidence type="ECO:0000259" key="6">
    <source>
        <dbReference type="Pfam" id="PF02441"/>
    </source>
</evidence>
<proteinExistence type="inferred from homology"/>
<dbReference type="HAMAP" id="MF_01984">
    <property type="entry name" value="ubiX_pad"/>
    <property type="match status" value="1"/>
</dbReference>
<feature type="domain" description="Flavoprotein" evidence="6">
    <location>
        <begin position="8"/>
        <end position="181"/>
    </location>
</feature>
<dbReference type="InterPro" id="IPR003382">
    <property type="entry name" value="Flavoprotein"/>
</dbReference>
<comment type="caution">
    <text evidence="7">The sequence shown here is derived from an EMBL/GenBank/DDBJ whole genome shotgun (WGS) entry which is preliminary data.</text>
</comment>
<keyword evidence="3 5" id="KW-0288">FMN</keyword>
<dbReference type="AlphaFoldDB" id="A0A841RBM6"/>
<evidence type="ECO:0000256" key="1">
    <source>
        <dbReference type="ARBA" id="ARBA00022602"/>
    </source>
</evidence>
<dbReference type="Pfam" id="PF02441">
    <property type="entry name" value="Flavoprotein"/>
    <property type="match status" value="1"/>
</dbReference>
<evidence type="ECO:0000256" key="3">
    <source>
        <dbReference type="ARBA" id="ARBA00022643"/>
    </source>
</evidence>
<feature type="binding site" evidence="5">
    <location>
        <begin position="14"/>
        <end position="16"/>
    </location>
    <ligand>
        <name>FMN</name>
        <dbReference type="ChEBI" id="CHEBI:58210"/>
    </ligand>
</feature>
<dbReference type="Gene3D" id="3.40.50.1950">
    <property type="entry name" value="Flavin prenyltransferase-like"/>
    <property type="match status" value="1"/>
</dbReference>
<comment type="catalytic activity">
    <reaction evidence="5">
        <text>dimethylallyl phosphate + FMNH2 = prenylated FMNH2 + phosphate</text>
        <dbReference type="Rhea" id="RHEA:37743"/>
        <dbReference type="ChEBI" id="CHEBI:43474"/>
        <dbReference type="ChEBI" id="CHEBI:57618"/>
        <dbReference type="ChEBI" id="CHEBI:87467"/>
        <dbReference type="ChEBI" id="CHEBI:88052"/>
        <dbReference type="EC" id="2.5.1.129"/>
    </reaction>
</comment>
<feature type="binding site" evidence="5">
    <location>
        <position position="162"/>
    </location>
    <ligand>
        <name>dimethylallyl phosphate</name>
        <dbReference type="ChEBI" id="CHEBI:88052"/>
    </ligand>
</feature>
<dbReference type="PANTHER" id="PTHR43374:SF1">
    <property type="entry name" value="FLAVIN PRENYLTRANSFERASE PAD1, MITOCHONDRIAL"/>
    <property type="match status" value="1"/>
</dbReference>
<dbReference type="InterPro" id="IPR004507">
    <property type="entry name" value="UbiX-like"/>
</dbReference>
<feature type="binding site" evidence="5">
    <location>
        <position position="132"/>
    </location>
    <ligand>
        <name>FMN</name>
        <dbReference type="ChEBI" id="CHEBI:58210"/>
    </ligand>
</feature>
<dbReference type="Proteomes" id="UP000587760">
    <property type="component" value="Unassembled WGS sequence"/>
</dbReference>
<comment type="caution">
    <text evidence="5">Lacks conserved residue(s) required for the propagation of feature annotation.</text>
</comment>
<comment type="similarity">
    <text evidence="5">Belongs to the UbiX/PAD1 family.</text>
</comment>
<gene>
    <name evidence="5" type="primary">ubiX</name>
    <name evidence="7" type="ORF">HNR50_001972</name>
</gene>
<dbReference type="SUPFAM" id="SSF52507">
    <property type="entry name" value="Homo-oligomeric flavin-containing Cys decarboxylases, HFCD"/>
    <property type="match status" value="1"/>
</dbReference>
<protein>
    <recommendedName>
        <fullName evidence="5">Flavin prenyltransferase UbiX</fullName>
        <ecNumber evidence="5">2.5.1.129</ecNumber>
    </recommendedName>
</protein>
<keyword evidence="8" id="KW-1185">Reference proteome</keyword>
<dbReference type="NCBIfam" id="NF004685">
    <property type="entry name" value="PRK06029.1"/>
    <property type="match status" value="1"/>
</dbReference>
<keyword evidence="1 5" id="KW-0637">Prenyltransferase</keyword>
<dbReference type="InterPro" id="IPR036551">
    <property type="entry name" value="Flavin_trans-like"/>
</dbReference>
<evidence type="ECO:0000256" key="5">
    <source>
        <dbReference type="HAMAP-Rule" id="MF_01984"/>
    </source>
</evidence>
<dbReference type="EMBL" id="JACHGJ010000003">
    <property type="protein sequence ID" value="MBB6480309.1"/>
    <property type="molecule type" value="Genomic_DNA"/>
</dbReference>
<name>A0A841RBM6_9SPIO</name>
<evidence type="ECO:0000313" key="8">
    <source>
        <dbReference type="Proteomes" id="UP000587760"/>
    </source>
</evidence>
<dbReference type="NCBIfam" id="TIGR00421">
    <property type="entry name" value="ubiX_pad"/>
    <property type="match status" value="1"/>
</dbReference>
<reference evidence="7 8" key="1">
    <citation type="submission" date="2020-08" db="EMBL/GenBank/DDBJ databases">
        <title>Genomic Encyclopedia of Type Strains, Phase IV (KMG-IV): sequencing the most valuable type-strain genomes for metagenomic binning, comparative biology and taxonomic classification.</title>
        <authorList>
            <person name="Goeker M."/>
        </authorList>
    </citation>
    <scope>NUCLEOTIDE SEQUENCE [LARGE SCALE GENOMIC DNA]</scope>
    <source>
        <strain evidence="7 8">DSM 2461</strain>
    </source>
</reference>